<dbReference type="PATRIC" id="fig|129137.4.peg.5413"/>
<evidence type="ECO:0000313" key="4">
    <source>
        <dbReference type="Proteomes" id="UP000275613"/>
    </source>
</evidence>
<reference evidence="1 3" key="1">
    <citation type="submission" date="2015-09" db="EMBL/GenBank/DDBJ databases">
        <title>Genome announcement of multiple Pseudomonas syringae strains.</title>
        <authorList>
            <person name="Thakur S."/>
            <person name="Wang P.W."/>
            <person name="Gong Y."/>
            <person name="Weir B.S."/>
            <person name="Guttman D.S."/>
        </authorList>
    </citation>
    <scope>NUCLEOTIDE SEQUENCE [LARGE SCALE GENOMIC DNA]</scope>
    <source>
        <strain evidence="1 3">ICMP4455</strain>
    </source>
</reference>
<protein>
    <submittedName>
        <fullName evidence="1">Uncharacterized protein</fullName>
    </submittedName>
</protein>
<name>A0A0P9PUZ5_PSEA0</name>
<dbReference type="EMBL" id="LJQI01000387">
    <property type="protein sequence ID" value="KPX21515.1"/>
    <property type="molecule type" value="Genomic_DNA"/>
</dbReference>
<dbReference type="Proteomes" id="UP000275613">
    <property type="component" value="Unassembled WGS sequence"/>
</dbReference>
<accession>A0A0P9PUZ5</accession>
<evidence type="ECO:0000313" key="3">
    <source>
        <dbReference type="Proteomes" id="UP000050490"/>
    </source>
</evidence>
<sequence length="61" mass="7092">MEHDNVPQRLTDKEFEIMMREFDLAQDWMRERIELGRRRLIALSPGAVVEDADVCRGDSSG</sequence>
<dbReference type="EMBL" id="RBPV01000080">
    <property type="protein sequence ID" value="RMO64403.1"/>
    <property type="molecule type" value="Genomic_DNA"/>
</dbReference>
<dbReference type="Proteomes" id="UP000050490">
    <property type="component" value="Unassembled WGS sequence"/>
</dbReference>
<reference evidence="2 4" key="2">
    <citation type="submission" date="2018-08" db="EMBL/GenBank/DDBJ databases">
        <title>Recombination of ecologically and evolutionarily significant loci maintains genetic cohesion in the Pseudomonas syringae species complex.</title>
        <authorList>
            <person name="Dillon M."/>
            <person name="Thakur S."/>
            <person name="Almeida R.N.D."/>
            <person name="Weir B.S."/>
            <person name="Guttman D.S."/>
        </authorList>
    </citation>
    <scope>NUCLEOTIDE SEQUENCE [LARGE SCALE GENOMIC DNA]</scope>
    <source>
        <strain evidence="2 4">ICMP 4316</strain>
    </source>
</reference>
<organism evidence="1 3">
    <name type="scientific">Pseudomonas amygdali pv. eriobotryae</name>
    <dbReference type="NCBI Taxonomy" id="129137"/>
    <lineage>
        <taxon>Bacteria</taxon>
        <taxon>Pseudomonadati</taxon>
        <taxon>Pseudomonadota</taxon>
        <taxon>Gammaproteobacteria</taxon>
        <taxon>Pseudomonadales</taxon>
        <taxon>Pseudomonadaceae</taxon>
        <taxon>Pseudomonas</taxon>
        <taxon>Pseudomonas amygdali</taxon>
    </lineage>
</organism>
<evidence type="ECO:0000313" key="1">
    <source>
        <dbReference type="EMBL" id="KPX21515.1"/>
    </source>
</evidence>
<proteinExistence type="predicted"/>
<dbReference type="AlphaFoldDB" id="A0A0P9PUZ5"/>
<evidence type="ECO:0000313" key="2">
    <source>
        <dbReference type="EMBL" id="RMO64403.1"/>
    </source>
</evidence>
<comment type="caution">
    <text evidence="1">The sequence shown here is derived from an EMBL/GenBank/DDBJ whole genome shotgun (WGS) entry which is preliminary data.</text>
</comment>
<gene>
    <name evidence="1" type="ORF">ALO70_03712</name>
    <name evidence="2" type="ORF">ALQ39_04083</name>
</gene>